<evidence type="ECO:0000256" key="8">
    <source>
        <dbReference type="ARBA" id="ARBA00023136"/>
    </source>
</evidence>
<keyword evidence="6 11" id="KW-0812">Transmembrane</keyword>
<dbReference type="NCBIfam" id="TIGR02532">
    <property type="entry name" value="IV_pilin_GFxxxE"/>
    <property type="match status" value="1"/>
</dbReference>
<gene>
    <name evidence="13" type="ORF">SAMN02745119_03373</name>
</gene>
<dbReference type="GO" id="GO:0015628">
    <property type="term" value="P:protein secretion by the type II secretion system"/>
    <property type="evidence" value="ECO:0007669"/>
    <property type="project" value="InterPro"/>
</dbReference>
<name>A0A1T4SAM9_9BACT</name>
<keyword evidence="5" id="KW-0997">Cell inner membrane</keyword>
<dbReference type="RefSeq" id="WP_078791611.1">
    <property type="nucleotide sequence ID" value="NZ_FUWR01000037.1"/>
</dbReference>
<dbReference type="Gene3D" id="3.30.700.10">
    <property type="entry name" value="Glycoprotein, Type 4 Pilin"/>
    <property type="match status" value="1"/>
</dbReference>
<evidence type="ECO:0000313" key="13">
    <source>
        <dbReference type="EMBL" id="SKA25255.1"/>
    </source>
</evidence>
<dbReference type="GO" id="GO:0005886">
    <property type="term" value="C:plasma membrane"/>
    <property type="evidence" value="ECO:0007669"/>
    <property type="project" value="UniProtKB-SubCell"/>
</dbReference>
<dbReference type="Proteomes" id="UP000190102">
    <property type="component" value="Unassembled WGS sequence"/>
</dbReference>
<reference evidence="14" key="1">
    <citation type="submission" date="2017-02" db="EMBL/GenBank/DDBJ databases">
        <authorList>
            <person name="Varghese N."/>
            <person name="Submissions S."/>
        </authorList>
    </citation>
    <scope>NUCLEOTIDE SEQUENCE [LARGE SCALE GENOMIC DNA]</scope>
    <source>
        <strain evidence="14">ATCC BAA-34</strain>
    </source>
</reference>
<organism evidence="13 14">
    <name type="scientific">Trichlorobacter thiogenes</name>
    <dbReference type="NCBI Taxonomy" id="115783"/>
    <lineage>
        <taxon>Bacteria</taxon>
        <taxon>Pseudomonadati</taxon>
        <taxon>Thermodesulfobacteriota</taxon>
        <taxon>Desulfuromonadia</taxon>
        <taxon>Geobacterales</taxon>
        <taxon>Geobacteraceae</taxon>
        <taxon>Trichlorobacter</taxon>
    </lineage>
</organism>
<evidence type="ECO:0000256" key="10">
    <source>
        <dbReference type="ARBA" id="ARBA00030775"/>
    </source>
</evidence>
<keyword evidence="8 11" id="KW-0472">Membrane</keyword>
<keyword evidence="3" id="KW-1003">Cell membrane</keyword>
<dbReference type="AlphaFoldDB" id="A0A1T4SAM9"/>
<dbReference type="SUPFAM" id="SSF54523">
    <property type="entry name" value="Pili subunits"/>
    <property type="match status" value="1"/>
</dbReference>
<feature type="transmembrane region" description="Helical" evidence="11">
    <location>
        <begin position="20"/>
        <end position="42"/>
    </location>
</feature>
<dbReference type="Pfam" id="PF12019">
    <property type="entry name" value="GspH"/>
    <property type="match status" value="1"/>
</dbReference>
<evidence type="ECO:0000256" key="6">
    <source>
        <dbReference type="ARBA" id="ARBA00022692"/>
    </source>
</evidence>
<dbReference type="EMBL" id="FUWR01000037">
    <property type="protein sequence ID" value="SKA25255.1"/>
    <property type="molecule type" value="Genomic_DNA"/>
</dbReference>
<evidence type="ECO:0000256" key="9">
    <source>
        <dbReference type="ARBA" id="ARBA00025772"/>
    </source>
</evidence>
<evidence type="ECO:0000256" key="5">
    <source>
        <dbReference type="ARBA" id="ARBA00022519"/>
    </source>
</evidence>
<accession>A0A1T4SAM9</accession>
<keyword evidence="4" id="KW-0488">Methylation</keyword>
<comment type="subcellular location">
    <subcellularLocation>
        <location evidence="1">Cell inner membrane</location>
        <topology evidence="1">Single-pass membrane protein</topology>
    </subcellularLocation>
</comment>
<dbReference type="STRING" id="115783.SAMN02745119_03373"/>
<evidence type="ECO:0000256" key="2">
    <source>
        <dbReference type="ARBA" id="ARBA00021549"/>
    </source>
</evidence>
<sequence>MSERQCSYSVCFIKPLGFSLVELIVVIAFIGIISAIATPSFLEWRNNLQFRDAANSLTAFIRSARSEAIAKNRQYRVQVNLVARTYQLQRGNSALGSTVWDAATQQATLTAIRTGLAGNNTDIVCNPNGTMEFSPLGGNLTRITIFDNQINAIADLNSQRYRIELLTTGRIRVTKVSVADGAP</sequence>
<dbReference type="InterPro" id="IPR012902">
    <property type="entry name" value="N_methyl_site"/>
</dbReference>
<evidence type="ECO:0000256" key="4">
    <source>
        <dbReference type="ARBA" id="ARBA00022481"/>
    </source>
</evidence>
<keyword evidence="7 11" id="KW-1133">Transmembrane helix</keyword>
<dbReference type="InterPro" id="IPR045584">
    <property type="entry name" value="Pilin-like"/>
</dbReference>
<evidence type="ECO:0000256" key="7">
    <source>
        <dbReference type="ARBA" id="ARBA00022989"/>
    </source>
</evidence>
<evidence type="ECO:0000256" key="11">
    <source>
        <dbReference type="SAM" id="Phobius"/>
    </source>
</evidence>
<comment type="similarity">
    <text evidence="9">Belongs to the GSP H family.</text>
</comment>
<evidence type="ECO:0000256" key="3">
    <source>
        <dbReference type="ARBA" id="ARBA00022475"/>
    </source>
</evidence>
<dbReference type="GO" id="GO:0015627">
    <property type="term" value="C:type II protein secretion system complex"/>
    <property type="evidence" value="ECO:0007669"/>
    <property type="project" value="InterPro"/>
</dbReference>
<keyword evidence="14" id="KW-1185">Reference proteome</keyword>
<dbReference type="OrthoDB" id="5397929at2"/>
<dbReference type="InterPro" id="IPR022346">
    <property type="entry name" value="T2SS_GspH"/>
</dbReference>
<protein>
    <recommendedName>
        <fullName evidence="2">Type II secretion system protein H</fullName>
    </recommendedName>
    <alternativeName>
        <fullName evidence="10">General secretion pathway protein H</fullName>
    </alternativeName>
</protein>
<feature type="domain" description="General secretion pathway GspH" evidence="12">
    <location>
        <begin position="53"/>
        <end position="169"/>
    </location>
</feature>
<proteinExistence type="inferred from homology"/>
<evidence type="ECO:0000259" key="12">
    <source>
        <dbReference type="Pfam" id="PF12019"/>
    </source>
</evidence>
<evidence type="ECO:0000256" key="1">
    <source>
        <dbReference type="ARBA" id="ARBA00004377"/>
    </source>
</evidence>
<evidence type="ECO:0000313" key="14">
    <source>
        <dbReference type="Proteomes" id="UP000190102"/>
    </source>
</evidence>